<sequence length="135" mass="14988">MLRRVGSAWTGQGPSWPCPWTAREFHGGIVVFVRKASCREYFFITPTVISSLVLVIGADLFWLDAHVGWRTGEVLLSLACMLRPAGRHSPWLLIELVGHASRTLLTAGVAWRGVLTHTSEDYSVTTDKELLLIIS</sequence>
<evidence type="ECO:0000313" key="2">
    <source>
        <dbReference type="EMBL" id="KAG0552465.1"/>
    </source>
</evidence>
<dbReference type="EMBL" id="CM027680">
    <property type="protein sequence ID" value="KAG0552465.1"/>
    <property type="molecule type" value="Genomic_DNA"/>
</dbReference>
<reference evidence="2" key="2">
    <citation type="submission" date="2020-10" db="EMBL/GenBank/DDBJ databases">
        <authorList>
            <person name="Cooper E.A."/>
            <person name="Brenton Z.W."/>
            <person name="Flinn B.S."/>
            <person name="Jenkins J."/>
            <person name="Shu S."/>
            <person name="Flowers D."/>
            <person name="Luo F."/>
            <person name="Wang Y."/>
            <person name="Xia P."/>
            <person name="Barry K."/>
            <person name="Daum C."/>
            <person name="Lipzen A."/>
            <person name="Yoshinaga Y."/>
            <person name="Schmutz J."/>
            <person name="Saski C."/>
            <person name="Vermerris W."/>
            <person name="Kresovich S."/>
        </authorList>
    </citation>
    <scope>NUCLEOTIDE SEQUENCE</scope>
</reference>
<organism evidence="2 3">
    <name type="scientific">Sorghum bicolor</name>
    <name type="common">Sorghum</name>
    <name type="synonym">Sorghum vulgare</name>
    <dbReference type="NCBI Taxonomy" id="4558"/>
    <lineage>
        <taxon>Eukaryota</taxon>
        <taxon>Viridiplantae</taxon>
        <taxon>Streptophyta</taxon>
        <taxon>Embryophyta</taxon>
        <taxon>Tracheophyta</taxon>
        <taxon>Spermatophyta</taxon>
        <taxon>Magnoliopsida</taxon>
        <taxon>Liliopsida</taxon>
        <taxon>Poales</taxon>
        <taxon>Poaceae</taxon>
        <taxon>PACMAD clade</taxon>
        <taxon>Panicoideae</taxon>
        <taxon>Andropogonodae</taxon>
        <taxon>Andropogoneae</taxon>
        <taxon>Sorghinae</taxon>
        <taxon>Sorghum</taxon>
    </lineage>
</organism>
<keyword evidence="1" id="KW-1133">Transmembrane helix</keyword>
<keyword evidence="1" id="KW-0812">Transmembrane</keyword>
<evidence type="ECO:0000256" key="1">
    <source>
        <dbReference type="SAM" id="Phobius"/>
    </source>
</evidence>
<keyword evidence="1" id="KW-0472">Membrane</keyword>
<protein>
    <submittedName>
        <fullName evidence="2">Uncharacterized protein</fullName>
    </submittedName>
</protein>
<gene>
    <name evidence="2" type="ORF">BDA96_01G509800</name>
</gene>
<feature type="transmembrane region" description="Helical" evidence="1">
    <location>
        <begin position="41"/>
        <end position="63"/>
    </location>
</feature>
<dbReference type="AlphaFoldDB" id="A0A921S6S3"/>
<comment type="caution">
    <text evidence="2">The sequence shown here is derived from an EMBL/GenBank/DDBJ whole genome shotgun (WGS) entry which is preliminary data.</text>
</comment>
<name>A0A921S6S3_SORBI</name>
<reference evidence="2" key="1">
    <citation type="journal article" date="2019" name="BMC Genomics">
        <title>A new reference genome for Sorghum bicolor reveals high levels of sequence similarity between sweet and grain genotypes: implications for the genetics of sugar metabolism.</title>
        <authorList>
            <person name="Cooper E.A."/>
            <person name="Brenton Z.W."/>
            <person name="Flinn B.S."/>
            <person name="Jenkins J."/>
            <person name="Shu S."/>
            <person name="Flowers D."/>
            <person name="Luo F."/>
            <person name="Wang Y."/>
            <person name="Xia P."/>
            <person name="Barry K."/>
            <person name="Daum C."/>
            <person name="Lipzen A."/>
            <person name="Yoshinaga Y."/>
            <person name="Schmutz J."/>
            <person name="Saski C."/>
            <person name="Vermerris W."/>
            <person name="Kresovich S."/>
        </authorList>
    </citation>
    <scope>NUCLEOTIDE SEQUENCE</scope>
</reference>
<evidence type="ECO:0000313" key="3">
    <source>
        <dbReference type="Proteomes" id="UP000807115"/>
    </source>
</evidence>
<accession>A0A921S6S3</accession>
<dbReference type="Proteomes" id="UP000807115">
    <property type="component" value="Chromosome 1"/>
</dbReference>
<proteinExistence type="predicted"/>